<dbReference type="AlphaFoldDB" id="A0A8J4F534"/>
<name>A0A8J4F534_9CHLO</name>
<reference evidence="3" key="1">
    <citation type="journal article" date="2021" name="Proc. Natl. Acad. Sci. U.S.A.">
        <title>Three genomes in the algal genus Volvox reveal the fate of a haploid sex-determining region after a transition to homothallism.</title>
        <authorList>
            <person name="Yamamoto K."/>
            <person name="Hamaji T."/>
            <person name="Kawai-Toyooka H."/>
            <person name="Matsuzaki R."/>
            <person name="Takahashi F."/>
            <person name="Nishimura Y."/>
            <person name="Kawachi M."/>
            <person name="Noguchi H."/>
            <person name="Minakuchi Y."/>
            <person name="Umen J.G."/>
            <person name="Toyoda A."/>
            <person name="Nozaki H."/>
        </authorList>
    </citation>
    <scope>NUCLEOTIDE SEQUENCE</scope>
    <source>
        <strain evidence="3">NIES-3780</strain>
    </source>
</reference>
<dbReference type="EMBL" id="BNCO01000045">
    <property type="protein sequence ID" value="GIL61483.1"/>
    <property type="molecule type" value="Genomic_DNA"/>
</dbReference>
<evidence type="ECO:0000259" key="2">
    <source>
        <dbReference type="Pfam" id="PF12937"/>
    </source>
</evidence>
<sequence>MEDEASLVGAGWTDHGVSHGKAASQSSSAAVATVEPATIIPQEALAHEALFQIDVLQKVFCWLPHAADLASAAGVSRTWRDALREDHTWRAVYVRQYGTPHPWEACSRCVFVCLSVCVCVCFYMLPTAALGASAFASRRPGVPLPSFPPPSLAALQQHLRRYYASFIRFHPSSALPPPS</sequence>
<dbReference type="Proteomes" id="UP000747399">
    <property type="component" value="Unassembled WGS sequence"/>
</dbReference>
<dbReference type="SUPFAM" id="SSF81383">
    <property type="entry name" value="F-box domain"/>
    <property type="match status" value="1"/>
</dbReference>
<proteinExistence type="predicted"/>
<dbReference type="Gene3D" id="1.20.1280.50">
    <property type="match status" value="1"/>
</dbReference>
<dbReference type="InterPro" id="IPR036047">
    <property type="entry name" value="F-box-like_dom_sf"/>
</dbReference>
<accession>A0A8J4F534</accession>
<organism evidence="3 4">
    <name type="scientific">Volvox africanus</name>
    <dbReference type="NCBI Taxonomy" id="51714"/>
    <lineage>
        <taxon>Eukaryota</taxon>
        <taxon>Viridiplantae</taxon>
        <taxon>Chlorophyta</taxon>
        <taxon>core chlorophytes</taxon>
        <taxon>Chlorophyceae</taxon>
        <taxon>CS clade</taxon>
        <taxon>Chlamydomonadales</taxon>
        <taxon>Volvocaceae</taxon>
        <taxon>Volvox</taxon>
    </lineage>
</organism>
<feature type="region of interest" description="Disordered" evidence="1">
    <location>
        <begin position="1"/>
        <end position="20"/>
    </location>
</feature>
<keyword evidence="4" id="KW-1185">Reference proteome</keyword>
<comment type="caution">
    <text evidence="3">The sequence shown here is derived from an EMBL/GenBank/DDBJ whole genome shotgun (WGS) entry which is preliminary data.</text>
</comment>
<evidence type="ECO:0000313" key="4">
    <source>
        <dbReference type="Proteomes" id="UP000747399"/>
    </source>
</evidence>
<evidence type="ECO:0000256" key="1">
    <source>
        <dbReference type="SAM" id="MobiDB-lite"/>
    </source>
</evidence>
<gene>
    <name evidence="3" type="ORF">Vafri_15868</name>
</gene>
<dbReference type="Pfam" id="PF12937">
    <property type="entry name" value="F-box-like"/>
    <property type="match status" value="1"/>
</dbReference>
<protein>
    <recommendedName>
        <fullName evidence="2">F-box domain-containing protein</fullName>
    </recommendedName>
</protein>
<feature type="domain" description="F-box" evidence="2">
    <location>
        <begin position="54"/>
        <end position="94"/>
    </location>
</feature>
<evidence type="ECO:0000313" key="3">
    <source>
        <dbReference type="EMBL" id="GIL61483.1"/>
    </source>
</evidence>
<dbReference type="InterPro" id="IPR001810">
    <property type="entry name" value="F-box_dom"/>
</dbReference>